<dbReference type="PROSITE" id="PS51387">
    <property type="entry name" value="FAD_PCMH"/>
    <property type="match status" value="1"/>
</dbReference>
<feature type="domain" description="FAD-binding PCMH-type" evidence="3">
    <location>
        <begin position="40"/>
        <end position="221"/>
    </location>
</feature>
<organism evidence="4">
    <name type="scientific">marine metagenome</name>
    <dbReference type="NCBI Taxonomy" id="408172"/>
    <lineage>
        <taxon>unclassified sequences</taxon>
        <taxon>metagenomes</taxon>
        <taxon>ecological metagenomes</taxon>
    </lineage>
</organism>
<proteinExistence type="predicted"/>
<dbReference type="Gene3D" id="3.30.465.10">
    <property type="match status" value="1"/>
</dbReference>
<dbReference type="PANTHER" id="PTHR43716">
    <property type="entry name" value="D-2-HYDROXYGLUTARATE DEHYDROGENASE, MITOCHONDRIAL"/>
    <property type="match status" value="1"/>
</dbReference>
<evidence type="ECO:0000256" key="2">
    <source>
        <dbReference type="ARBA" id="ARBA00022827"/>
    </source>
</evidence>
<protein>
    <recommendedName>
        <fullName evidence="3">FAD-binding PCMH-type domain-containing protein</fullName>
    </recommendedName>
</protein>
<evidence type="ECO:0000259" key="3">
    <source>
        <dbReference type="PROSITE" id="PS51387"/>
    </source>
</evidence>
<dbReference type="PANTHER" id="PTHR43716:SF2">
    <property type="entry name" value="BLL6224 PROTEIN"/>
    <property type="match status" value="1"/>
</dbReference>
<dbReference type="GO" id="GO:0022904">
    <property type="term" value="P:respiratory electron transport chain"/>
    <property type="evidence" value="ECO:0007669"/>
    <property type="project" value="TreeGrafter"/>
</dbReference>
<dbReference type="InterPro" id="IPR016164">
    <property type="entry name" value="FAD-linked_Oxase-like_C"/>
</dbReference>
<gene>
    <name evidence="4" type="ORF">METZ01_LOCUS92913</name>
</gene>
<dbReference type="Gene3D" id="3.30.70.2740">
    <property type="match status" value="1"/>
</dbReference>
<keyword evidence="1" id="KW-0285">Flavoprotein</keyword>
<evidence type="ECO:0000313" key="4">
    <source>
        <dbReference type="EMBL" id="SVA40059.1"/>
    </source>
</evidence>
<dbReference type="InterPro" id="IPR016167">
    <property type="entry name" value="FAD-bd_PCMH_sub1"/>
</dbReference>
<dbReference type="Gene3D" id="3.30.70.2190">
    <property type="match status" value="1"/>
</dbReference>
<dbReference type="InterPro" id="IPR051264">
    <property type="entry name" value="FAD-oxidored/transferase_4"/>
</dbReference>
<evidence type="ECO:0000256" key="1">
    <source>
        <dbReference type="ARBA" id="ARBA00022630"/>
    </source>
</evidence>
<dbReference type="Pfam" id="PF01565">
    <property type="entry name" value="FAD_binding_4"/>
    <property type="match status" value="1"/>
</dbReference>
<dbReference type="SUPFAM" id="SSF56176">
    <property type="entry name" value="FAD-binding/transporter-associated domain-like"/>
    <property type="match status" value="1"/>
</dbReference>
<dbReference type="GO" id="GO:0071949">
    <property type="term" value="F:FAD binding"/>
    <property type="evidence" value="ECO:0007669"/>
    <property type="project" value="InterPro"/>
</dbReference>
<dbReference type="AlphaFoldDB" id="A0A381VI76"/>
<dbReference type="InterPro" id="IPR016166">
    <property type="entry name" value="FAD-bd_PCMH"/>
</dbReference>
<dbReference type="EMBL" id="UINC01008912">
    <property type="protein sequence ID" value="SVA40059.1"/>
    <property type="molecule type" value="Genomic_DNA"/>
</dbReference>
<dbReference type="InterPro" id="IPR006094">
    <property type="entry name" value="Oxid_FAD_bind_N"/>
</dbReference>
<accession>A0A381VI76</accession>
<name>A0A381VI76_9ZZZZ</name>
<keyword evidence="2" id="KW-0274">FAD</keyword>
<dbReference type="SUPFAM" id="SSF55103">
    <property type="entry name" value="FAD-linked oxidases, C-terminal domain"/>
    <property type="match status" value="1"/>
</dbReference>
<dbReference type="InterPro" id="IPR016169">
    <property type="entry name" value="FAD-bd_PCMH_sub2"/>
</dbReference>
<reference evidence="4" key="1">
    <citation type="submission" date="2018-05" db="EMBL/GenBank/DDBJ databases">
        <authorList>
            <person name="Lanie J.A."/>
            <person name="Ng W.-L."/>
            <person name="Kazmierczak K.M."/>
            <person name="Andrzejewski T.M."/>
            <person name="Davidsen T.M."/>
            <person name="Wayne K.J."/>
            <person name="Tettelin H."/>
            <person name="Glass J.I."/>
            <person name="Rusch D."/>
            <person name="Podicherti R."/>
            <person name="Tsui H.-C.T."/>
            <person name="Winkler M.E."/>
        </authorList>
    </citation>
    <scope>NUCLEOTIDE SEQUENCE</scope>
</reference>
<dbReference type="InterPro" id="IPR036318">
    <property type="entry name" value="FAD-bd_PCMH-like_sf"/>
</dbReference>
<dbReference type="Gene3D" id="3.30.43.10">
    <property type="entry name" value="Uridine Diphospho-n-acetylenolpyruvylglucosamine Reductase, domain 2"/>
    <property type="match status" value="1"/>
</dbReference>
<dbReference type="GO" id="GO:0003824">
    <property type="term" value="F:catalytic activity"/>
    <property type="evidence" value="ECO:0007669"/>
    <property type="project" value="InterPro"/>
</dbReference>
<dbReference type="Pfam" id="PF02913">
    <property type="entry name" value="FAD-oxidase_C"/>
    <property type="match status" value="1"/>
</dbReference>
<feature type="non-terminal residue" evidence="4">
    <location>
        <position position="453"/>
    </location>
</feature>
<sequence>MAGGIVHNELVGVLRDVVGPAGWLDPADAVGMVVDFRGLFSGEPVAIVRPGTVDEVRAVVRACAATGVAIVTQGGNTSLSGGSVPTDDRPSVLLSTSRMDRILSVDPARFTITAEAGCTIEQVQQAAAGVGLQLGMDWGARGTATVGGAVSTNAGGLNVLRYGPARDSVLGLEAVLADGEVFDGLRALRKDNTGYDLKHLFIGGEGSVGVVTRVVLRLHPRQDHHRTMFAALSELEAVHELFAMACSRDHAGLTAFELVPEIGVAGTISTFGVTRPLATEAEWYLLARFSGTSPVDTTVEGFLADAVDADLVVDAAVAVTAVQEENLWLMRDELPPETLFDAKGAKFDAAVPIDRLAEFQRAAEVLVTEMCGDDGLVYSFGHLGDGNLHLYVVSSLERGSRMDPFLVDEVTAAIDGLLRDMGGTVSAEHGVGQELLDRVGRQKSAVELDLMRR</sequence>
<dbReference type="InterPro" id="IPR004113">
    <property type="entry name" value="FAD-bd_oxidored_4_C"/>
</dbReference>